<dbReference type="InterPro" id="IPR002931">
    <property type="entry name" value="Transglutaminase-like"/>
</dbReference>
<evidence type="ECO:0000259" key="2">
    <source>
        <dbReference type="Pfam" id="PF01841"/>
    </source>
</evidence>
<dbReference type="SUPFAM" id="SSF48452">
    <property type="entry name" value="TPR-like"/>
    <property type="match status" value="1"/>
</dbReference>
<feature type="domain" description="DUF3857" evidence="3">
    <location>
        <begin position="71"/>
        <end position="247"/>
    </location>
</feature>
<dbReference type="SUPFAM" id="SSF54001">
    <property type="entry name" value="Cysteine proteinases"/>
    <property type="match status" value="1"/>
</dbReference>
<dbReference type="Gene3D" id="3.10.620.30">
    <property type="match status" value="1"/>
</dbReference>
<protein>
    <recommendedName>
        <fullName evidence="6">Transglutaminase-like domain-containing protein</fullName>
    </recommendedName>
</protein>
<dbReference type="Pfam" id="PF12969">
    <property type="entry name" value="DUF3857"/>
    <property type="match status" value="1"/>
</dbReference>
<dbReference type="Gene3D" id="1.25.40.10">
    <property type="entry name" value="Tetratricopeptide repeat domain"/>
    <property type="match status" value="1"/>
</dbReference>
<keyword evidence="5" id="KW-1185">Reference proteome</keyword>
<feature type="chain" id="PRO_5024786998" description="Transglutaminase-like domain-containing protein" evidence="1">
    <location>
        <begin position="39"/>
        <end position="752"/>
    </location>
</feature>
<name>A0A5S9PR00_9GAMM</name>
<dbReference type="InterPro" id="IPR038765">
    <property type="entry name" value="Papain-like_cys_pep_sf"/>
</dbReference>
<evidence type="ECO:0000313" key="4">
    <source>
        <dbReference type="EMBL" id="CAA0106423.1"/>
    </source>
</evidence>
<reference evidence="4 5" key="1">
    <citation type="submission" date="2019-11" db="EMBL/GenBank/DDBJ databases">
        <authorList>
            <person name="Holert J."/>
        </authorList>
    </citation>
    <scope>NUCLEOTIDE SEQUENCE [LARGE SCALE GENOMIC DNA]</scope>
    <source>
        <strain evidence="4">SB11_3</strain>
    </source>
</reference>
<keyword evidence="1" id="KW-0732">Signal</keyword>
<dbReference type="Gene3D" id="2.60.40.3140">
    <property type="match status" value="1"/>
</dbReference>
<accession>A0A5S9PR00</accession>
<dbReference type="Proteomes" id="UP000441399">
    <property type="component" value="Unassembled WGS sequence"/>
</dbReference>
<evidence type="ECO:0000256" key="1">
    <source>
        <dbReference type="SAM" id="SignalP"/>
    </source>
</evidence>
<dbReference type="AlphaFoldDB" id="A0A5S9PR00"/>
<sequence>MISCKTMLPQGSVLFAVTRNGFISIVALFLLMAMPASASSIAPPLAEQQTIPKTDSGAEILYSISETNVGADYHWTSTEYRSIRLNDTNSSRDYGRISVPYDGYYTKVTLEFARVLTADGDIKELSADAVITERASRKDFYDDSRRLIFALPALTPGAMIEYQVKFESKKLSLPNHFAGSFSGYFYQPKAQSRSGRIDTVHNSRLSLTYAPDAKLNFAYEGPHKPTLKKSRTASGAMHYDWQWPALPEVILESNRGPARDYYSSVDYSTSQDWSIVDQWAWGMFESKFEPQPALTTLAQSLASPSDIKIDKVKAVYGYLQENIRYVFAHLDRGGYEPHAANRVIQAGYGDCKDQTVLALSLLHALGIEAYPALVVTPWNGQPNMSMVELVFDHMIVWIPKQPGHQEAWMDTTGDRNLFPGTSGYLDGQPALIVNGEGGILKVVNEENLAHGAQMDIFWRTENNNLMADLTLTFSGEIEDDYRHWWRSEAKKLSAESDTFAQLFNLPRNKYTIKTQTLNANDLWEPFTMKATMDFGPAREEGEESLFISVNAVNVLHMFGLLNGLPVPADRLTDWYDMREYHIDTQVTFSPELGRYAGIIGQSSMVETPYYVLEQIHQTSTDGPIIDLKYTKKPFIVKQADYTDYYNSKQDLKLLNGWEAVFADESTGKPVKDDAETSLSTAQKRVGLVYTELNNGRFDDALVFAEQAVEADEAHGEAWYVLGLAHGYNFTFDKAQEAFKQARALGYQPTEVQ</sequence>
<organism evidence="4 5">
    <name type="scientific">BD1-7 clade bacterium</name>
    <dbReference type="NCBI Taxonomy" id="2029982"/>
    <lineage>
        <taxon>Bacteria</taxon>
        <taxon>Pseudomonadati</taxon>
        <taxon>Pseudomonadota</taxon>
        <taxon>Gammaproteobacteria</taxon>
        <taxon>Cellvibrionales</taxon>
        <taxon>Spongiibacteraceae</taxon>
        <taxon>BD1-7 clade</taxon>
    </lineage>
</organism>
<gene>
    <name evidence="4" type="ORF">OPDIPICF_01059</name>
</gene>
<dbReference type="OrthoDB" id="8595007at2"/>
<dbReference type="InterPro" id="IPR011990">
    <property type="entry name" value="TPR-like_helical_dom_sf"/>
</dbReference>
<dbReference type="EMBL" id="CACSIO010000012">
    <property type="protein sequence ID" value="CAA0106423.1"/>
    <property type="molecule type" value="Genomic_DNA"/>
</dbReference>
<dbReference type="Pfam" id="PF01841">
    <property type="entry name" value="Transglut_core"/>
    <property type="match status" value="1"/>
</dbReference>
<evidence type="ECO:0000259" key="3">
    <source>
        <dbReference type="Pfam" id="PF12969"/>
    </source>
</evidence>
<proteinExistence type="predicted"/>
<feature type="domain" description="Transglutaminase-like" evidence="2">
    <location>
        <begin position="296"/>
        <end position="377"/>
    </location>
</feature>
<evidence type="ECO:0000313" key="5">
    <source>
        <dbReference type="Proteomes" id="UP000441399"/>
    </source>
</evidence>
<dbReference type="InterPro" id="IPR024618">
    <property type="entry name" value="DUF3857"/>
</dbReference>
<feature type="signal peptide" evidence="1">
    <location>
        <begin position="1"/>
        <end position="38"/>
    </location>
</feature>
<evidence type="ECO:0008006" key="6">
    <source>
        <dbReference type="Google" id="ProtNLM"/>
    </source>
</evidence>